<evidence type="ECO:0000259" key="1">
    <source>
        <dbReference type="PROSITE" id="PS51186"/>
    </source>
</evidence>
<evidence type="ECO:0000313" key="3">
    <source>
        <dbReference type="Proteomes" id="UP000622610"/>
    </source>
</evidence>
<keyword evidence="3" id="KW-1185">Reference proteome</keyword>
<dbReference type="InterPro" id="IPR051531">
    <property type="entry name" value="N-acetyltransferase"/>
</dbReference>
<dbReference type="Proteomes" id="UP000622610">
    <property type="component" value="Unassembled WGS sequence"/>
</dbReference>
<dbReference type="GO" id="GO:0005737">
    <property type="term" value="C:cytoplasm"/>
    <property type="evidence" value="ECO:0007669"/>
    <property type="project" value="TreeGrafter"/>
</dbReference>
<dbReference type="GO" id="GO:0008999">
    <property type="term" value="F:protein-N-terminal-alanine acetyltransferase activity"/>
    <property type="evidence" value="ECO:0007669"/>
    <property type="project" value="TreeGrafter"/>
</dbReference>
<accession>A0A917JGB8</accession>
<gene>
    <name evidence="2" type="ORF">GCM10011482_12510</name>
</gene>
<comment type="caution">
    <text evidence="2">The sequence shown here is derived from an EMBL/GenBank/DDBJ whole genome shotgun (WGS) entry which is preliminary data.</text>
</comment>
<evidence type="ECO:0000313" key="2">
    <source>
        <dbReference type="EMBL" id="GGI65597.1"/>
    </source>
</evidence>
<reference evidence="2" key="1">
    <citation type="journal article" date="2014" name="Int. J. Syst. Evol. Microbiol.">
        <title>Complete genome sequence of Corynebacterium casei LMG S-19264T (=DSM 44701T), isolated from a smear-ripened cheese.</title>
        <authorList>
            <consortium name="US DOE Joint Genome Institute (JGI-PGF)"/>
            <person name="Walter F."/>
            <person name="Albersmeier A."/>
            <person name="Kalinowski J."/>
            <person name="Ruckert C."/>
        </authorList>
    </citation>
    <scope>NUCLEOTIDE SEQUENCE</scope>
    <source>
        <strain evidence="2">CCM 8433</strain>
    </source>
</reference>
<feature type="domain" description="N-acetyltransferase" evidence="1">
    <location>
        <begin position="10"/>
        <end position="173"/>
    </location>
</feature>
<sequence>MTTIIQTKRLILRPLTISDAPQMFNHWANSETVTKYLTWPPHTTVEQTKARLALLEETADEDWGIVIQATNELIGTINVVDNKPELQTKVLGYVIGEAYWGAGYMTEALDAVINYLFTHTEVNRIEASHDIENPASGKVMLKNGMSLDGILRQAGRNNRGLVDIALYSRLRED</sequence>
<name>A0A917JGB8_9ENTE</name>
<dbReference type="AlphaFoldDB" id="A0A917JGB8"/>
<dbReference type="Pfam" id="PF13302">
    <property type="entry name" value="Acetyltransf_3"/>
    <property type="match status" value="1"/>
</dbReference>
<dbReference type="PROSITE" id="PS51186">
    <property type="entry name" value="GNAT"/>
    <property type="match status" value="1"/>
</dbReference>
<proteinExistence type="predicted"/>
<dbReference type="SUPFAM" id="SSF55729">
    <property type="entry name" value="Acyl-CoA N-acyltransferases (Nat)"/>
    <property type="match status" value="1"/>
</dbReference>
<dbReference type="InterPro" id="IPR016181">
    <property type="entry name" value="Acyl_CoA_acyltransferase"/>
</dbReference>
<dbReference type="PANTHER" id="PTHR43792:SF9">
    <property type="entry name" value="RIBOSOMAL-PROTEIN-ALANINE ACETYLTRANSFERASE"/>
    <property type="match status" value="1"/>
</dbReference>
<reference evidence="2" key="2">
    <citation type="submission" date="2020-09" db="EMBL/GenBank/DDBJ databases">
        <authorList>
            <person name="Sun Q."/>
            <person name="Sedlacek I."/>
        </authorList>
    </citation>
    <scope>NUCLEOTIDE SEQUENCE</scope>
    <source>
        <strain evidence="2">CCM 8433</strain>
    </source>
</reference>
<dbReference type="RefSeq" id="WP_188367430.1">
    <property type="nucleotide sequence ID" value="NZ_BMDT01000004.1"/>
</dbReference>
<dbReference type="EMBL" id="BMDT01000004">
    <property type="protein sequence ID" value="GGI65597.1"/>
    <property type="molecule type" value="Genomic_DNA"/>
</dbReference>
<dbReference type="Gene3D" id="3.40.630.30">
    <property type="match status" value="1"/>
</dbReference>
<organism evidence="2 3">
    <name type="scientific">Enterococcus alcedinis</name>
    <dbReference type="NCBI Taxonomy" id="1274384"/>
    <lineage>
        <taxon>Bacteria</taxon>
        <taxon>Bacillati</taxon>
        <taxon>Bacillota</taxon>
        <taxon>Bacilli</taxon>
        <taxon>Lactobacillales</taxon>
        <taxon>Enterococcaceae</taxon>
        <taxon>Enterococcus</taxon>
    </lineage>
</organism>
<dbReference type="PANTHER" id="PTHR43792">
    <property type="entry name" value="GNAT FAMILY, PUTATIVE (AFU_ORTHOLOGUE AFUA_3G00765)-RELATED-RELATED"/>
    <property type="match status" value="1"/>
</dbReference>
<dbReference type="InterPro" id="IPR000182">
    <property type="entry name" value="GNAT_dom"/>
</dbReference>
<protein>
    <submittedName>
        <fullName evidence="2">Acetyltransferase</fullName>
    </submittedName>
</protein>